<organism evidence="1 2">
    <name type="scientific">Boudabousia marimammalium</name>
    <dbReference type="NCBI Taxonomy" id="156892"/>
    <lineage>
        <taxon>Bacteria</taxon>
        <taxon>Bacillati</taxon>
        <taxon>Actinomycetota</taxon>
        <taxon>Actinomycetes</taxon>
        <taxon>Actinomycetales</taxon>
        <taxon>Actinomycetaceae</taxon>
        <taxon>Boudabousia</taxon>
    </lineage>
</organism>
<comment type="caution">
    <text evidence="1">The sequence shown here is derived from an EMBL/GenBank/DDBJ whole genome shotgun (WGS) entry which is preliminary data.</text>
</comment>
<dbReference type="EMBL" id="MPDM01000008">
    <property type="protein sequence ID" value="OKL46691.1"/>
    <property type="molecule type" value="Genomic_DNA"/>
</dbReference>
<sequence>MSEDRFNSPAFDGANKAGFVLATTYTVDGEDGVVVAITKGGDSKAVVKNHYVVVLTPKRTPEPGLKLKPGFRVLRQRLE</sequence>
<keyword evidence="2" id="KW-1185">Reference proteome</keyword>
<evidence type="ECO:0000313" key="1">
    <source>
        <dbReference type="EMBL" id="OKL46691.1"/>
    </source>
</evidence>
<evidence type="ECO:0000313" key="2">
    <source>
        <dbReference type="Proteomes" id="UP000186465"/>
    </source>
</evidence>
<protein>
    <submittedName>
        <fullName evidence="1">Uncharacterized protein</fullName>
    </submittedName>
</protein>
<name>A0A1Q5PKI6_9ACTO</name>
<dbReference type="STRING" id="156892.BM477_06980"/>
<dbReference type="Proteomes" id="UP000186465">
    <property type="component" value="Unassembled WGS sequence"/>
</dbReference>
<proteinExistence type="predicted"/>
<dbReference type="RefSeq" id="WP_075361977.1">
    <property type="nucleotide sequence ID" value="NZ_MPDM01000008.1"/>
</dbReference>
<reference evidence="2" key="1">
    <citation type="submission" date="2016-11" db="EMBL/GenBank/DDBJ databases">
        <title>Actinomyces gypaetusis sp. nov. isolated from Gypaetus barbatus in Qinghai Tibet Plateau China.</title>
        <authorList>
            <person name="Meng X."/>
        </authorList>
    </citation>
    <scope>NUCLEOTIDE SEQUENCE [LARGE SCALE GENOMIC DNA]</scope>
    <source>
        <strain evidence="2">DSM 15383</strain>
    </source>
</reference>
<accession>A0A1Q5PKI6</accession>
<gene>
    <name evidence="1" type="ORF">BM477_06980</name>
</gene>
<dbReference type="AlphaFoldDB" id="A0A1Q5PKI6"/>